<dbReference type="EMBL" id="JAIWYP010000001">
    <property type="protein sequence ID" value="KAH3885325.1"/>
    <property type="molecule type" value="Genomic_DNA"/>
</dbReference>
<evidence type="ECO:0000256" key="1">
    <source>
        <dbReference type="ARBA" id="ARBA00009219"/>
    </source>
</evidence>
<keyword evidence="2" id="KW-0560">Oxidoreductase</keyword>
<name>A0A9D4N026_DREPO</name>
<feature type="domain" description="3-beta hydroxysteroid dehydrogenase/isomerase" evidence="4">
    <location>
        <begin position="12"/>
        <end position="242"/>
    </location>
</feature>
<dbReference type="GO" id="GO:0016616">
    <property type="term" value="F:oxidoreductase activity, acting on the CH-OH group of donors, NAD or NADP as acceptor"/>
    <property type="evidence" value="ECO:0007669"/>
    <property type="project" value="InterPro"/>
</dbReference>
<dbReference type="InterPro" id="IPR050177">
    <property type="entry name" value="Lipid_A_modif_metabolic_enz"/>
</dbReference>
<dbReference type="AlphaFoldDB" id="A0A9D4N026"/>
<keyword evidence="3" id="KW-1133">Transmembrane helix</keyword>
<dbReference type="OrthoDB" id="10262413at2759"/>
<keyword evidence="3" id="KW-0472">Membrane</keyword>
<organism evidence="5 6">
    <name type="scientific">Dreissena polymorpha</name>
    <name type="common">Zebra mussel</name>
    <name type="synonym">Mytilus polymorpha</name>
    <dbReference type="NCBI Taxonomy" id="45954"/>
    <lineage>
        <taxon>Eukaryota</taxon>
        <taxon>Metazoa</taxon>
        <taxon>Spiralia</taxon>
        <taxon>Lophotrochozoa</taxon>
        <taxon>Mollusca</taxon>
        <taxon>Bivalvia</taxon>
        <taxon>Autobranchia</taxon>
        <taxon>Heteroconchia</taxon>
        <taxon>Euheterodonta</taxon>
        <taxon>Imparidentia</taxon>
        <taxon>Neoheterodontei</taxon>
        <taxon>Myida</taxon>
        <taxon>Dreissenoidea</taxon>
        <taxon>Dreissenidae</taxon>
        <taxon>Dreissena</taxon>
    </lineage>
</organism>
<keyword evidence="6" id="KW-1185">Reference proteome</keyword>
<reference evidence="5" key="2">
    <citation type="submission" date="2020-11" db="EMBL/GenBank/DDBJ databases">
        <authorList>
            <person name="McCartney M.A."/>
            <person name="Auch B."/>
            <person name="Kono T."/>
            <person name="Mallez S."/>
            <person name="Becker A."/>
            <person name="Gohl D.M."/>
            <person name="Silverstein K.A.T."/>
            <person name="Koren S."/>
            <person name="Bechman K.B."/>
            <person name="Herman A."/>
            <person name="Abrahante J.E."/>
            <person name="Garbe J."/>
        </authorList>
    </citation>
    <scope>NUCLEOTIDE SEQUENCE</scope>
    <source>
        <strain evidence="5">Duluth1</strain>
        <tissue evidence="5">Whole animal</tissue>
    </source>
</reference>
<evidence type="ECO:0000259" key="4">
    <source>
        <dbReference type="Pfam" id="PF01073"/>
    </source>
</evidence>
<proteinExistence type="inferred from homology"/>
<dbReference type="Gene3D" id="3.40.50.720">
    <property type="entry name" value="NAD(P)-binding Rossmann-like Domain"/>
    <property type="match status" value="1"/>
</dbReference>
<comment type="caution">
    <text evidence="5">The sequence shown here is derived from an EMBL/GenBank/DDBJ whole genome shotgun (WGS) entry which is preliminary data.</text>
</comment>
<protein>
    <recommendedName>
        <fullName evidence="4">3-beta hydroxysteroid dehydrogenase/isomerase domain-containing protein</fullName>
    </recommendedName>
</protein>
<dbReference type="SUPFAM" id="SSF51735">
    <property type="entry name" value="NAD(P)-binding Rossmann-fold domains"/>
    <property type="match status" value="1"/>
</dbReference>
<feature type="transmembrane region" description="Helical" evidence="3">
    <location>
        <begin position="326"/>
        <end position="345"/>
    </location>
</feature>
<dbReference type="InterPro" id="IPR036291">
    <property type="entry name" value="NAD(P)-bd_dom_sf"/>
</dbReference>
<dbReference type="PANTHER" id="PTHR43245">
    <property type="entry name" value="BIFUNCTIONAL POLYMYXIN RESISTANCE PROTEIN ARNA"/>
    <property type="match status" value="1"/>
</dbReference>
<keyword evidence="3" id="KW-0812">Transmembrane</keyword>
<accession>A0A9D4N026</accession>
<evidence type="ECO:0000256" key="2">
    <source>
        <dbReference type="ARBA" id="ARBA00023002"/>
    </source>
</evidence>
<sequence length="401" mass="45346">MSRSRGRGCVVLITGGAGFLGQHVVGLLQARADHVTEVRVLDVVPFVNKLDYVHTKPLRSIVGSITDLSVLDEACRGVHSVIHIAGVPDASMFPNRSRILDVNVLGTLKLVLTALKTNGVQRLIYCSSMSVAIGYDNAITEGIDETCSLPSRRMYEPYATSKLIGERFVQAANGESFKTLILRPTVMYGELDRVFVTFGQEMARRNGGVLQRVSTWKVRQQQAYVGNVAWAFVCAEQKLYRETIKNLKAHKSEDDIDKRQCYKWLNRLSERFTANPGSSFVEFELCGKETSKNVYYIADDTPVVSTYEFQEPFLKASGFRLSRSVLPYWLALLVFYVMFIILRVLRLFGNFNYPVCVKSVHFSKTSFIFVDKKARDELGYSPIYSPDIAHTRSMVYYTRKV</sequence>
<reference evidence="5" key="1">
    <citation type="journal article" date="2019" name="bioRxiv">
        <title>The Genome of the Zebra Mussel, Dreissena polymorpha: A Resource for Invasive Species Research.</title>
        <authorList>
            <person name="McCartney M.A."/>
            <person name="Auch B."/>
            <person name="Kono T."/>
            <person name="Mallez S."/>
            <person name="Zhang Y."/>
            <person name="Obille A."/>
            <person name="Becker A."/>
            <person name="Abrahante J.E."/>
            <person name="Garbe J."/>
            <person name="Badalamenti J.P."/>
            <person name="Herman A."/>
            <person name="Mangelson H."/>
            <person name="Liachko I."/>
            <person name="Sullivan S."/>
            <person name="Sone E.D."/>
            <person name="Koren S."/>
            <person name="Silverstein K.A.T."/>
            <person name="Beckman K.B."/>
            <person name="Gohl D.M."/>
        </authorList>
    </citation>
    <scope>NUCLEOTIDE SEQUENCE</scope>
    <source>
        <strain evidence="5">Duluth1</strain>
        <tissue evidence="5">Whole animal</tissue>
    </source>
</reference>
<gene>
    <name evidence="5" type="ORF">DPMN_009319</name>
</gene>
<dbReference type="PANTHER" id="PTHR43245:SF51">
    <property type="entry name" value="SHORT CHAIN DEHYDROGENASE_REDUCTASE FAMILY 42E, MEMBER 2"/>
    <property type="match status" value="1"/>
</dbReference>
<dbReference type="GO" id="GO:0006694">
    <property type="term" value="P:steroid biosynthetic process"/>
    <property type="evidence" value="ECO:0007669"/>
    <property type="project" value="InterPro"/>
</dbReference>
<dbReference type="Proteomes" id="UP000828390">
    <property type="component" value="Unassembled WGS sequence"/>
</dbReference>
<dbReference type="InterPro" id="IPR002225">
    <property type="entry name" value="3Beta_OHSteriod_DH/Estase"/>
</dbReference>
<evidence type="ECO:0000313" key="5">
    <source>
        <dbReference type="EMBL" id="KAH3885325.1"/>
    </source>
</evidence>
<evidence type="ECO:0000256" key="3">
    <source>
        <dbReference type="SAM" id="Phobius"/>
    </source>
</evidence>
<dbReference type="Pfam" id="PF01073">
    <property type="entry name" value="3Beta_HSD"/>
    <property type="match status" value="1"/>
</dbReference>
<evidence type="ECO:0000313" key="6">
    <source>
        <dbReference type="Proteomes" id="UP000828390"/>
    </source>
</evidence>
<comment type="similarity">
    <text evidence="1">Belongs to the 3-beta-HSD family.</text>
</comment>